<sequence length="131" mass="15610">MFSFEEIYKELGEVIALKTLKSWAIKIEKVTDRKFQRRYAKNTANHTYSYKVFSRGDLLDFKQLILLRKEHVTLDEAIELAFGSEEWKKFQANKKELIEMKQDLKSLLELSKEIIADNSYLKQKLEAMEQR</sequence>
<dbReference type="RefSeq" id="WP_077151480.1">
    <property type="nucleotide sequence ID" value="NZ_CABMMO010000005.1"/>
</dbReference>
<evidence type="ECO:0000313" key="1">
    <source>
        <dbReference type="EMBL" id="ONN43525.1"/>
    </source>
</evidence>
<gene>
    <name evidence="1" type="ORF">BTN92_06750</name>
</gene>
<dbReference type="OrthoDB" id="2190817at2"/>
<dbReference type="Proteomes" id="UP000189299">
    <property type="component" value="Unassembled WGS sequence"/>
</dbReference>
<dbReference type="EMBL" id="MSTR01000005">
    <property type="protein sequence ID" value="ONN43525.1"/>
    <property type="molecule type" value="Genomic_DNA"/>
</dbReference>
<organism evidence="1 2">
    <name type="scientific">Enterococcus mundtii</name>
    <dbReference type="NCBI Taxonomy" id="53346"/>
    <lineage>
        <taxon>Bacteria</taxon>
        <taxon>Bacillati</taxon>
        <taxon>Bacillota</taxon>
        <taxon>Bacilli</taxon>
        <taxon>Lactobacillales</taxon>
        <taxon>Enterococcaceae</taxon>
        <taxon>Enterococcus</taxon>
    </lineage>
</organism>
<comment type="caution">
    <text evidence="1">The sequence shown here is derived from an EMBL/GenBank/DDBJ whole genome shotgun (WGS) entry which is preliminary data.</text>
</comment>
<protein>
    <submittedName>
        <fullName evidence="1">Uncharacterized protein</fullName>
    </submittedName>
</protein>
<accession>A0A1V2UJD5</accession>
<name>A0A1V2UJD5_ENTMU</name>
<reference evidence="1 2" key="1">
    <citation type="submission" date="2016-12" db="EMBL/GenBank/DDBJ databases">
        <authorList>
            <person name="Song W.-J."/>
            <person name="Kurnit D.M."/>
        </authorList>
    </citation>
    <scope>NUCLEOTIDE SEQUENCE [LARGE SCALE GENOMIC DNA]</scope>
    <source>
        <strain evidence="1 2">CGB1038-1_S1</strain>
    </source>
</reference>
<proteinExistence type="predicted"/>
<dbReference type="AlphaFoldDB" id="A0A1V2UJD5"/>
<evidence type="ECO:0000313" key="2">
    <source>
        <dbReference type="Proteomes" id="UP000189299"/>
    </source>
</evidence>